<dbReference type="PANTHER" id="PTHR37817">
    <property type="entry name" value="N-ACETYLTRANSFERASE EIS"/>
    <property type="match status" value="1"/>
</dbReference>
<dbReference type="SUPFAM" id="SSF55729">
    <property type="entry name" value="Acyl-CoA N-acyltransferases (Nat)"/>
    <property type="match status" value="1"/>
</dbReference>
<gene>
    <name evidence="3" type="ORF">JCM31447_13160</name>
</gene>
<keyword evidence="1" id="KW-1133">Transmembrane helix</keyword>
<keyword evidence="4" id="KW-1185">Reference proteome</keyword>
<feature type="domain" description="N-acetyltransferase" evidence="2">
    <location>
        <begin position="10"/>
        <end position="167"/>
    </location>
</feature>
<evidence type="ECO:0000256" key="1">
    <source>
        <dbReference type="SAM" id="Phobius"/>
    </source>
</evidence>
<keyword evidence="1" id="KW-0472">Membrane</keyword>
<dbReference type="GO" id="GO:0030649">
    <property type="term" value="P:aminoglycoside antibiotic catabolic process"/>
    <property type="evidence" value="ECO:0007669"/>
    <property type="project" value="TreeGrafter"/>
</dbReference>
<dbReference type="InterPro" id="IPR000182">
    <property type="entry name" value="GNAT_dom"/>
</dbReference>
<reference evidence="3 4" key="1">
    <citation type="submission" date="2018-12" db="EMBL/GenBank/DDBJ databases">
        <title>Rubrispira sanarue gen. nov., sp., nov., a member of the order Silvanigrellales, isolated from a brackish lake in Hamamatsu Japan.</title>
        <authorList>
            <person name="Maejima Y."/>
            <person name="Iino T."/>
            <person name="Muraguchi Y."/>
            <person name="Fukuda K."/>
            <person name="Nojiri H."/>
            <person name="Ohkuma M."/>
            <person name="Moriuchi R."/>
            <person name="Dohra H."/>
            <person name="Kimbara K."/>
            <person name="Shintani M."/>
        </authorList>
    </citation>
    <scope>NUCLEOTIDE SEQUENCE [LARGE SCALE GENOMIC DNA]</scope>
    <source>
        <strain evidence="3 4">RF1110005</strain>
    </source>
</reference>
<dbReference type="Proteomes" id="UP000291236">
    <property type="component" value="Chromosome"/>
</dbReference>
<dbReference type="PROSITE" id="PS51186">
    <property type="entry name" value="GNAT"/>
    <property type="match status" value="1"/>
</dbReference>
<feature type="transmembrane region" description="Helical" evidence="1">
    <location>
        <begin position="85"/>
        <end position="104"/>
    </location>
</feature>
<dbReference type="AlphaFoldDB" id="A0A4P2VIE3"/>
<evidence type="ECO:0000313" key="4">
    <source>
        <dbReference type="Proteomes" id="UP000291236"/>
    </source>
</evidence>
<dbReference type="PANTHER" id="PTHR37817:SF1">
    <property type="entry name" value="N-ACETYLTRANSFERASE EIS"/>
    <property type="match status" value="1"/>
</dbReference>
<evidence type="ECO:0000313" key="3">
    <source>
        <dbReference type="EMBL" id="BBH52873.1"/>
    </source>
</evidence>
<dbReference type="Pfam" id="PF13527">
    <property type="entry name" value="Acetyltransf_9"/>
    <property type="match status" value="1"/>
</dbReference>
<dbReference type="EMBL" id="AP019368">
    <property type="protein sequence ID" value="BBH52873.1"/>
    <property type="molecule type" value="Genomic_DNA"/>
</dbReference>
<keyword evidence="1" id="KW-0812">Transmembrane</keyword>
<dbReference type="InterPro" id="IPR051554">
    <property type="entry name" value="Acetyltransferase_Eis"/>
</dbReference>
<protein>
    <submittedName>
        <fullName evidence="3">GNAT family N-acetyltransferase</fullName>
    </submittedName>
</protein>
<proteinExistence type="predicted"/>
<dbReference type="OrthoDB" id="2379505at2"/>
<dbReference type="RefSeq" id="WP_130607722.1">
    <property type="nucleotide sequence ID" value="NZ_AP019368.1"/>
</dbReference>
<organism evidence="3 4">
    <name type="scientific">Fluviispira sanaruensis</name>
    <dbReference type="NCBI Taxonomy" id="2493639"/>
    <lineage>
        <taxon>Bacteria</taxon>
        <taxon>Pseudomonadati</taxon>
        <taxon>Bdellovibrionota</taxon>
        <taxon>Oligoflexia</taxon>
        <taxon>Silvanigrellales</taxon>
        <taxon>Silvanigrellaceae</taxon>
        <taxon>Fluviispira</taxon>
    </lineage>
</organism>
<dbReference type="GO" id="GO:0034069">
    <property type="term" value="F:aminoglycoside N-acetyltransferase activity"/>
    <property type="evidence" value="ECO:0007669"/>
    <property type="project" value="TreeGrafter"/>
</dbReference>
<accession>A0A4P2VIE3</accession>
<dbReference type="Gene3D" id="3.40.630.30">
    <property type="match status" value="2"/>
</dbReference>
<sequence length="442" mass="51103">MNLAQQNRVGNIRRLTIKDHDKLFTILSQTFPGKITFAGHYQVLKDYLSRDEEKAISLEGIFSFGYFLDDELIGTYRIHSYKMNYGGSLIPVWGLGGVGVSLLYKKMKIAHKLLQHFSQQALDNNVSLTALYPFNYEFYKYFGYGYGSLMHKFEVSPNSFDKSVFITNEFQLRAAKPSDKECMLIQYNSFVKKQHGFFMRQEIAMDELFNADRQSYVCINNNKINGYITFKFVKLSQTNHFLNNIQICDLVYETPEVLHFIIAFLRKQADQIKKIVYITSDPNIIQLTQNPEANDQLIYHACHDNSRAGIALMYKITQLERYFKNLRNHSFGDWLPKFTLQIKTFGNDANKNTDSVHLLFEQGRTSILSKDFEVDYKTCAFNCQIKGRMDLLASLLLGSVSLGSLLQKGLIEFYADMEVQMAQNILQYIFSQYGELGCNAEF</sequence>
<dbReference type="KEGG" id="sbf:JCM31447_13160"/>
<keyword evidence="3" id="KW-0808">Transferase</keyword>
<dbReference type="InterPro" id="IPR016181">
    <property type="entry name" value="Acyl_CoA_acyltransferase"/>
</dbReference>
<evidence type="ECO:0000259" key="2">
    <source>
        <dbReference type="PROSITE" id="PS51186"/>
    </source>
</evidence>
<name>A0A4P2VIE3_FLUSA</name>